<dbReference type="EMBL" id="JBBKZS010000004">
    <property type="protein sequence ID" value="MEJ8855209.1"/>
    <property type="molecule type" value="Genomic_DNA"/>
</dbReference>
<dbReference type="CDD" id="cd06170">
    <property type="entry name" value="LuxR_C_like"/>
    <property type="match status" value="1"/>
</dbReference>
<evidence type="ECO:0000313" key="5">
    <source>
        <dbReference type="EMBL" id="MEJ8855209.1"/>
    </source>
</evidence>
<sequence>MTIQTPGAAWARSLEKVDHPDSLKQWLEGPLQDLVPHRAALVGQALGHSAGYSGTQLWSTGLTESYLGTIVRLGSNVVSPMLSRLMLSGKKHVFFDSGRADDVEGMDPHWLTTFRDAGMHNMLAMGDRLGHGANQFLCSIALYNVPPDAEAHADALQHELLPPLHAALCRIQPMQEPVPAPTTTAPARRPKLTPVEEDIVRLLIQGKTNKEIGQLLGKSAETIKSRISPLMHRCGVKNRTELVSMILATRPDLAAPNR</sequence>
<evidence type="ECO:0000259" key="4">
    <source>
        <dbReference type="PROSITE" id="PS50043"/>
    </source>
</evidence>
<protein>
    <submittedName>
        <fullName evidence="5">Helix-turn-helix domain-containing protein</fullName>
    </submittedName>
</protein>
<dbReference type="RefSeq" id="WP_340335295.1">
    <property type="nucleotide sequence ID" value="NZ_JBBKZS010000004.1"/>
</dbReference>
<evidence type="ECO:0000256" key="2">
    <source>
        <dbReference type="ARBA" id="ARBA00023125"/>
    </source>
</evidence>
<dbReference type="InterPro" id="IPR000792">
    <property type="entry name" value="Tscrpt_reg_LuxR_C"/>
</dbReference>
<dbReference type="Pfam" id="PF00196">
    <property type="entry name" value="GerE"/>
    <property type="match status" value="1"/>
</dbReference>
<dbReference type="Proteomes" id="UP001367030">
    <property type="component" value="Unassembled WGS sequence"/>
</dbReference>
<keyword evidence="2" id="KW-0238">DNA-binding</keyword>
<name>A0ABU8X6B2_9BURK</name>
<accession>A0ABU8X6B2</accession>
<dbReference type="InterPro" id="IPR036388">
    <property type="entry name" value="WH-like_DNA-bd_sf"/>
</dbReference>
<dbReference type="PANTHER" id="PTHR44688">
    <property type="entry name" value="DNA-BINDING TRANSCRIPTIONAL ACTIVATOR DEVR_DOSR"/>
    <property type="match status" value="1"/>
</dbReference>
<keyword evidence="6" id="KW-1185">Reference proteome</keyword>
<gene>
    <name evidence="5" type="ORF">WKW79_11550</name>
</gene>
<dbReference type="SMART" id="SM00421">
    <property type="entry name" value="HTH_LUXR"/>
    <property type="match status" value="1"/>
</dbReference>
<keyword evidence="3" id="KW-0804">Transcription</keyword>
<dbReference type="PRINTS" id="PR00038">
    <property type="entry name" value="HTHLUXR"/>
</dbReference>
<dbReference type="SUPFAM" id="SSF46894">
    <property type="entry name" value="C-terminal effector domain of the bipartite response regulators"/>
    <property type="match status" value="1"/>
</dbReference>
<proteinExistence type="predicted"/>
<evidence type="ECO:0000256" key="1">
    <source>
        <dbReference type="ARBA" id="ARBA00023015"/>
    </source>
</evidence>
<dbReference type="PROSITE" id="PS50043">
    <property type="entry name" value="HTH_LUXR_2"/>
    <property type="match status" value="1"/>
</dbReference>
<organism evidence="5 6">
    <name type="scientific">Variovorax robiniae</name>
    <dbReference type="NCBI Taxonomy" id="1836199"/>
    <lineage>
        <taxon>Bacteria</taxon>
        <taxon>Pseudomonadati</taxon>
        <taxon>Pseudomonadota</taxon>
        <taxon>Betaproteobacteria</taxon>
        <taxon>Burkholderiales</taxon>
        <taxon>Comamonadaceae</taxon>
        <taxon>Variovorax</taxon>
    </lineage>
</organism>
<dbReference type="PANTHER" id="PTHR44688:SF16">
    <property type="entry name" value="DNA-BINDING TRANSCRIPTIONAL ACTIVATOR DEVR_DOSR"/>
    <property type="match status" value="1"/>
</dbReference>
<dbReference type="Gene3D" id="1.10.10.10">
    <property type="entry name" value="Winged helix-like DNA-binding domain superfamily/Winged helix DNA-binding domain"/>
    <property type="match status" value="1"/>
</dbReference>
<feature type="domain" description="HTH luxR-type" evidence="4">
    <location>
        <begin position="185"/>
        <end position="250"/>
    </location>
</feature>
<evidence type="ECO:0000256" key="3">
    <source>
        <dbReference type="ARBA" id="ARBA00023163"/>
    </source>
</evidence>
<keyword evidence="1" id="KW-0805">Transcription regulation</keyword>
<comment type="caution">
    <text evidence="5">The sequence shown here is derived from an EMBL/GenBank/DDBJ whole genome shotgun (WGS) entry which is preliminary data.</text>
</comment>
<reference evidence="5 6" key="1">
    <citation type="submission" date="2024-03" db="EMBL/GenBank/DDBJ databases">
        <title>Novel species of the genus Variovorax.</title>
        <authorList>
            <person name="Liu Q."/>
            <person name="Xin Y.-H."/>
        </authorList>
    </citation>
    <scope>NUCLEOTIDE SEQUENCE [LARGE SCALE GENOMIC DNA]</scope>
    <source>
        <strain evidence="5 6">KACC 18901</strain>
    </source>
</reference>
<evidence type="ECO:0000313" key="6">
    <source>
        <dbReference type="Proteomes" id="UP001367030"/>
    </source>
</evidence>
<dbReference type="InterPro" id="IPR016032">
    <property type="entry name" value="Sig_transdc_resp-reg_C-effctor"/>
</dbReference>